<gene>
    <name evidence="1" type="ORF">ABS772_24760</name>
</gene>
<evidence type="ECO:0000313" key="1">
    <source>
        <dbReference type="EMBL" id="MER2253136.1"/>
    </source>
</evidence>
<comment type="caution">
    <text evidence="1">The sequence shown here is derived from an EMBL/GenBank/DDBJ whole genome shotgun (WGS) entry which is preliminary data.</text>
</comment>
<protein>
    <submittedName>
        <fullName evidence="1">Uncharacterized protein</fullName>
    </submittedName>
</protein>
<dbReference type="Proteomes" id="UP001480955">
    <property type="component" value="Unassembled WGS sequence"/>
</dbReference>
<accession>A0ABV1QUV4</accession>
<dbReference type="EMBL" id="JBELQE010000128">
    <property type="protein sequence ID" value="MER2253136.1"/>
    <property type="molecule type" value="Genomic_DNA"/>
</dbReference>
<proteinExistence type="predicted"/>
<keyword evidence="2" id="KW-1185">Reference proteome</keyword>
<dbReference type="RefSeq" id="WP_350397338.1">
    <property type="nucleotide sequence ID" value="NZ_JBELQE010000128.1"/>
</dbReference>
<evidence type="ECO:0000313" key="2">
    <source>
        <dbReference type="Proteomes" id="UP001480955"/>
    </source>
</evidence>
<reference evidence="1 2" key="1">
    <citation type="submission" date="2024-06" db="EMBL/GenBank/DDBJ databases">
        <authorList>
            <person name="Campbell A.G."/>
        </authorList>
    </citation>
    <scope>NUCLEOTIDE SEQUENCE [LARGE SCALE GENOMIC DNA]</scope>
    <source>
        <strain evidence="1 2">EM12</strain>
    </source>
</reference>
<sequence length="145" mass="16574">MADVLEELTADVLTRAQVEDRVEDWAQRIAGLYGRIESWLPPGWSSRRTRRVRMIEEPMREVDLPPRELPVLDLLADEAPAATIEPRGLWIVGANGRLDLRRGADHHLILDRAANFEEPDWVLVPLSDRRRAVPLDRSVLSSVLR</sequence>
<organism evidence="1 2">
    <name type="scientific">Methylorubrum podarium</name>
    <dbReference type="NCBI Taxonomy" id="200476"/>
    <lineage>
        <taxon>Bacteria</taxon>
        <taxon>Pseudomonadati</taxon>
        <taxon>Pseudomonadota</taxon>
        <taxon>Alphaproteobacteria</taxon>
        <taxon>Hyphomicrobiales</taxon>
        <taxon>Methylobacteriaceae</taxon>
        <taxon>Methylorubrum</taxon>
    </lineage>
</organism>
<name>A0ABV1QUV4_9HYPH</name>